<comment type="caution">
    <text evidence="8">The sequence shown here is derived from an EMBL/GenBank/DDBJ whole genome shotgun (WGS) entry which is preliminary data.</text>
</comment>
<evidence type="ECO:0000256" key="6">
    <source>
        <dbReference type="SAM" id="MobiDB-lite"/>
    </source>
</evidence>
<dbReference type="GO" id="GO:0006400">
    <property type="term" value="P:tRNA modification"/>
    <property type="evidence" value="ECO:0007669"/>
    <property type="project" value="TreeGrafter"/>
</dbReference>
<evidence type="ECO:0000313" key="9">
    <source>
        <dbReference type="Proteomes" id="UP000246702"/>
    </source>
</evidence>
<feature type="domain" description="Pseudouridine synthase II N-terminal" evidence="7">
    <location>
        <begin position="68"/>
        <end position="197"/>
    </location>
</feature>
<dbReference type="InterPro" id="IPR002501">
    <property type="entry name" value="PsdUridine_synth_N"/>
</dbReference>
<dbReference type="Pfam" id="PF01509">
    <property type="entry name" value="TruB_N"/>
    <property type="match status" value="1"/>
</dbReference>
<feature type="compositionally biased region" description="Low complexity" evidence="6">
    <location>
        <begin position="277"/>
        <end position="290"/>
    </location>
</feature>
<dbReference type="AlphaFoldDB" id="A0A317XDM2"/>
<comment type="catalytic activity">
    <reaction evidence="1">
        <text>a uridine in mRNA = a pseudouridine in mRNA</text>
        <dbReference type="Rhea" id="RHEA:56644"/>
        <dbReference type="Rhea" id="RHEA-COMP:14658"/>
        <dbReference type="Rhea" id="RHEA-COMP:14659"/>
        <dbReference type="ChEBI" id="CHEBI:65314"/>
        <dbReference type="ChEBI" id="CHEBI:65315"/>
    </reaction>
</comment>
<evidence type="ECO:0000313" key="8">
    <source>
        <dbReference type="EMBL" id="PWY96639.1"/>
    </source>
</evidence>
<accession>A0A317XDM2</accession>
<dbReference type="GO" id="GO:0005634">
    <property type="term" value="C:nucleus"/>
    <property type="evidence" value="ECO:0007669"/>
    <property type="project" value="TreeGrafter"/>
</dbReference>
<organism evidence="8 9">
    <name type="scientific">Aspergillus sclerotioniger CBS 115572</name>
    <dbReference type="NCBI Taxonomy" id="1450535"/>
    <lineage>
        <taxon>Eukaryota</taxon>
        <taxon>Fungi</taxon>
        <taxon>Dikarya</taxon>
        <taxon>Ascomycota</taxon>
        <taxon>Pezizomycotina</taxon>
        <taxon>Eurotiomycetes</taxon>
        <taxon>Eurotiomycetidae</taxon>
        <taxon>Eurotiales</taxon>
        <taxon>Aspergillaceae</taxon>
        <taxon>Aspergillus</taxon>
        <taxon>Aspergillus subgen. Circumdati</taxon>
    </lineage>
</organism>
<feature type="region of interest" description="Disordered" evidence="6">
    <location>
        <begin position="231"/>
        <end position="313"/>
    </location>
</feature>
<dbReference type="Gene3D" id="3.30.2350.10">
    <property type="entry name" value="Pseudouridine synthase"/>
    <property type="match status" value="1"/>
</dbReference>
<dbReference type="GO" id="GO:1990481">
    <property type="term" value="P:mRNA pseudouridine synthesis"/>
    <property type="evidence" value="ECO:0007669"/>
    <property type="project" value="TreeGrafter"/>
</dbReference>
<dbReference type="GeneID" id="37112727"/>
<evidence type="ECO:0000256" key="4">
    <source>
        <dbReference type="ARBA" id="ARBA00022694"/>
    </source>
</evidence>
<evidence type="ECO:0000256" key="1">
    <source>
        <dbReference type="ARBA" id="ARBA00001166"/>
    </source>
</evidence>
<evidence type="ECO:0000256" key="3">
    <source>
        <dbReference type="ARBA" id="ARBA00012787"/>
    </source>
</evidence>
<evidence type="ECO:0000259" key="7">
    <source>
        <dbReference type="Pfam" id="PF01509"/>
    </source>
</evidence>
<keyword evidence="9" id="KW-1185">Reference proteome</keyword>
<sequence>MSGEKIYEGIFAVHKPQGVSSADVVRHLQHHFNPSETFRPWLADERARRERESTYQRKRRRTQRLDVKIGHGGTLDPLATGVLVAGVGKGTKHLNEFLACTKQYETVVLFGAETDTYDRMGKVVKKAPYEHITREMVEKALEQFRGQIMQRPPIFSALRVQGKKLYEYAREGKEPPVEIKSRPVEVHDLRVVEWFEPGTHEWKWPTVEAEGDEKIVAEKLLEKEDKLPVVERDEKVEAEEASAKRPAEEDVKEDTAEAEAPAKKQKVADGEAAPVVQTEQAEAAPETAPETAKDASETAEKDSEAQPQPQPAAVKITMTVSSGFYVRSLAHDLGKAVGSCGLMSSLVRSRQAQFELDPEKVLEYKDLEAGEEVWGPKVQRFLEDWEEKRLARSPPRS</sequence>
<evidence type="ECO:0000256" key="5">
    <source>
        <dbReference type="ARBA" id="ARBA00023235"/>
    </source>
</evidence>
<dbReference type="HAMAP" id="MF_01080">
    <property type="entry name" value="TruB_bact"/>
    <property type="match status" value="1"/>
</dbReference>
<dbReference type="FunFam" id="3.30.2350.10:FF:000014">
    <property type="entry name" value="PUS4p Pseudouridine synthase"/>
    <property type="match status" value="1"/>
</dbReference>
<dbReference type="STRING" id="1450535.A0A317XDM2"/>
<dbReference type="SUPFAM" id="SSF55120">
    <property type="entry name" value="Pseudouridine synthase"/>
    <property type="match status" value="1"/>
</dbReference>
<reference evidence="8 9" key="1">
    <citation type="submission" date="2016-12" db="EMBL/GenBank/DDBJ databases">
        <title>The genomes of Aspergillus section Nigri reveals drivers in fungal speciation.</title>
        <authorList>
            <consortium name="DOE Joint Genome Institute"/>
            <person name="Vesth T.C."/>
            <person name="Nybo J."/>
            <person name="Theobald S."/>
            <person name="Brandl J."/>
            <person name="Frisvad J.C."/>
            <person name="Nielsen K.F."/>
            <person name="Lyhne E.K."/>
            <person name="Kogle M.E."/>
            <person name="Kuo A."/>
            <person name="Riley R."/>
            <person name="Clum A."/>
            <person name="Nolan M."/>
            <person name="Lipzen A."/>
            <person name="Salamov A."/>
            <person name="Henrissat B."/>
            <person name="Wiebenga A."/>
            <person name="De Vries R.P."/>
            <person name="Grigoriev I.V."/>
            <person name="Mortensen U.H."/>
            <person name="Andersen M.R."/>
            <person name="Baker S.E."/>
        </authorList>
    </citation>
    <scope>NUCLEOTIDE SEQUENCE [LARGE SCALE GENOMIC DNA]</scope>
    <source>
        <strain evidence="8 9">CBS 115572</strain>
    </source>
</reference>
<gene>
    <name evidence="8" type="ORF">BO94DRAFT_530021</name>
</gene>
<dbReference type="EMBL" id="MSFK01000001">
    <property type="protein sequence ID" value="PWY96639.1"/>
    <property type="molecule type" value="Genomic_DNA"/>
</dbReference>
<comment type="similarity">
    <text evidence="2">Belongs to the pseudouridine synthase TruB family.</text>
</comment>
<dbReference type="InterPro" id="IPR020103">
    <property type="entry name" value="PsdUridine_synth_cat_dom_sf"/>
</dbReference>
<dbReference type="Proteomes" id="UP000246702">
    <property type="component" value="Unassembled WGS sequence"/>
</dbReference>
<dbReference type="OrthoDB" id="9995526at2759"/>
<dbReference type="PANTHER" id="PTHR13767:SF2">
    <property type="entry name" value="PSEUDOURIDYLATE SYNTHASE TRUB1"/>
    <property type="match status" value="1"/>
</dbReference>
<dbReference type="PANTHER" id="PTHR13767">
    <property type="entry name" value="TRNA-PSEUDOURIDINE SYNTHASE"/>
    <property type="match status" value="1"/>
</dbReference>
<dbReference type="EC" id="5.4.99.25" evidence="3"/>
<feature type="compositionally biased region" description="Basic and acidic residues" evidence="6">
    <location>
        <begin position="291"/>
        <end position="304"/>
    </location>
</feature>
<dbReference type="InterPro" id="IPR014780">
    <property type="entry name" value="tRNA_psdUridine_synth_TruB"/>
</dbReference>
<dbReference type="GO" id="GO:0003723">
    <property type="term" value="F:RNA binding"/>
    <property type="evidence" value="ECO:0007669"/>
    <property type="project" value="InterPro"/>
</dbReference>
<dbReference type="RefSeq" id="XP_025473400.1">
    <property type="nucleotide sequence ID" value="XM_025610584.1"/>
</dbReference>
<name>A0A317XDM2_9EURO</name>
<protein>
    <recommendedName>
        <fullName evidence="3">tRNA pseudouridine(55) synthase</fullName>
        <ecNumber evidence="3">5.4.99.25</ecNumber>
    </recommendedName>
</protein>
<keyword evidence="4" id="KW-0819">tRNA processing</keyword>
<keyword evidence="5" id="KW-0413">Isomerase</keyword>
<feature type="compositionally biased region" description="Basic and acidic residues" evidence="6">
    <location>
        <begin position="241"/>
        <end position="269"/>
    </location>
</feature>
<proteinExistence type="inferred from homology"/>
<dbReference type="GO" id="GO:0160148">
    <property type="term" value="F:tRNA pseudouridine(55) synthase activity"/>
    <property type="evidence" value="ECO:0007669"/>
    <property type="project" value="UniProtKB-EC"/>
</dbReference>
<evidence type="ECO:0000256" key="2">
    <source>
        <dbReference type="ARBA" id="ARBA00008999"/>
    </source>
</evidence>